<feature type="region of interest" description="Disordered" evidence="1">
    <location>
        <begin position="30"/>
        <end position="119"/>
    </location>
</feature>
<keyword evidence="3" id="KW-1185">Reference proteome</keyword>
<gene>
    <name evidence="2" type="ORF">ACHAW5_000603</name>
</gene>
<comment type="caution">
    <text evidence="2">The sequence shown here is derived from an EMBL/GenBank/DDBJ whole genome shotgun (WGS) entry which is preliminary data.</text>
</comment>
<dbReference type="Proteomes" id="UP001530315">
    <property type="component" value="Unassembled WGS sequence"/>
</dbReference>
<accession>A0ABD3PBJ1</accession>
<feature type="region of interest" description="Disordered" evidence="1">
    <location>
        <begin position="176"/>
        <end position="220"/>
    </location>
</feature>
<reference evidence="2 3" key="1">
    <citation type="submission" date="2024-10" db="EMBL/GenBank/DDBJ databases">
        <title>Updated reference genomes for cyclostephanoid diatoms.</title>
        <authorList>
            <person name="Roberts W.R."/>
            <person name="Alverson A.J."/>
        </authorList>
    </citation>
    <scope>NUCLEOTIDE SEQUENCE [LARGE SCALE GENOMIC DNA]</scope>
    <source>
        <strain evidence="2 3">AJA276-08</strain>
    </source>
</reference>
<dbReference type="InterPro" id="IPR011990">
    <property type="entry name" value="TPR-like_helical_dom_sf"/>
</dbReference>
<evidence type="ECO:0000313" key="3">
    <source>
        <dbReference type="Proteomes" id="UP001530315"/>
    </source>
</evidence>
<feature type="region of interest" description="Disordered" evidence="1">
    <location>
        <begin position="969"/>
        <end position="1028"/>
    </location>
</feature>
<feature type="compositionally biased region" description="Polar residues" evidence="1">
    <location>
        <begin position="1001"/>
        <end position="1011"/>
    </location>
</feature>
<protein>
    <submittedName>
        <fullName evidence="2">Uncharacterized protein</fullName>
    </submittedName>
</protein>
<proteinExistence type="predicted"/>
<feature type="compositionally biased region" description="Acidic residues" evidence="1">
    <location>
        <begin position="100"/>
        <end position="114"/>
    </location>
</feature>
<dbReference type="Gene3D" id="3.40.50.11980">
    <property type="match status" value="1"/>
</dbReference>
<dbReference type="PANTHER" id="PTHR13547">
    <property type="match status" value="1"/>
</dbReference>
<dbReference type="AlphaFoldDB" id="A0ABD3PBJ1"/>
<feature type="region of interest" description="Disordered" evidence="1">
    <location>
        <begin position="791"/>
        <end position="935"/>
    </location>
</feature>
<feature type="compositionally biased region" description="Basic residues" evidence="1">
    <location>
        <begin position="38"/>
        <end position="53"/>
    </location>
</feature>
<feature type="compositionally biased region" description="Low complexity" evidence="1">
    <location>
        <begin position="186"/>
        <end position="205"/>
    </location>
</feature>
<evidence type="ECO:0000256" key="1">
    <source>
        <dbReference type="SAM" id="MobiDB-lite"/>
    </source>
</evidence>
<dbReference type="Gene3D" id="1.25.40.10">
    <property type="entry name" value="Tetratricopeptide repeat domain"/>
    <property type="match status" value="1"/>
</dbReference>
<evidence type="ECO:0000313" key="2">
    <source>
        <dbReference type="EMBL" id="KAL3783780.1"/>
    </source>
</evidence>
<name>A0ABD3PBJ1_9STRA</name>
<dbReference type="EMBL" id="JALLAZ020000955">
    <property type="protein sequence ID" value="KAL3783780.1"/>
    <property type="molecule type" value="Genomic_DNA"/>
</dbReference>
<feature type="compositionally biased region" description="Acidic residues" evidence="1">
    <location>
        <begin position="885"/>
        <end position="894"/>
    </location>
</feature>
<sequence>MGRRAHAVPRMASICTAALCAGASGRPTRRQAAASFVPRHHHHRDRLHRHRSARASSPSSSSPDRRPRALLAAWLDDHRDDDDPGRGPPPPRGAPPVAIIDDDEDYDHDCDEYDDERHRRRYSDDEKFDSFERAIEAIASKKNVVRDFRKNADDLIVVKSHMLDRARKLPRWDVSRLISPPLPAGSSSSSSSSSRGTAATNTNDAGTDDDDDDGARPTSYARRKIRERCDAFLERTGFTQSQHRLASVLLAHLADDCARRSDPGPIRVAWEKILEAGLVPLSRTLSTYLYVLGLEGEEKGEVDWKGGGVRRDVAAEVAMYHDALYLPTEKTITLLVKSLVSRGDASGAEALLDGITPDGPLGQLLRHRTTSPILRLYCDVGDIDSALRLYRRMRDTSRVKMDASTYADFIAAVARNGYFRPDSDRVLLSAGAEDVMGHYDGRRSVRGPELLNSLVSEMAEDVLDISEASAAALRDGFAIGFAGCGIDPTTTTTTTTTTQTMPSTTTRRDDRTLVADRVTIDEETAACPATGATLRLIVLEDAQRTHLHDALLGMARMKSMEYTAKLAAKGRSTNDNAEKAELATQILKDFSAWLDARDGPPYTAIVDGANVAYFGWGRVNVYQLVHMVKALEELGEYPLVVFPQKYTNQRFHLRQGMMQVLRDEELEFLERLKEKGQMYVVPPMCLDDLYWMLASVSNQTVSTAGRNIDVPPDNPDGRYPGLRPMVISNDKMRDHRMDLLEERSFRRWCTSHIVNYNFTEFVENSREERTISFRASDLFSDEIQGNACPGGGDGNVTMAWHFPTAPGRATADRHRDGTSQMSGGRSGATDGGSTKSSALDSEEGNAISPTTRERSNEAAPPSMETLKLLALGGCPRPERRRDDDNKDFEEDEEALDSRGRHRRSRWAARGPRSDVVDDGATTFPHEGAKGMTRRRNCRWRRRTPWRSSSHDHFEVRRAIETNYFVAVESRRGSSSRKAGGWSVDAPHTSGKATLTRHPESSQDATQTSSGSAAVPLLGDAGSRGPTCVDDCLTAFPHRGK</sequence>
<dbReference type="PANTHER" id="PTHR13547:SF1">
    <property type="entry name" value="MITOCHONDRIAL RIBONUCLEASE P CATALYTIC SUBUNIT"/>
    <property type="match status" value="1"/>
</dbReference>
<organism evidence="2 3">
    <name type="scientific">Stephanodiscus triporus</name>
    <dbReference type="NCBI Taxonomy" id="2934178"/>
    <lineage>
        <taxon>Eukaryota</taxon>
        <taxon>Sar</taxon>
        <taxon>Stramenopiles</taxon>
        <taxon>Ochrophyta</taxon>
        <taxon>Bacillariophyta</taxon>
        <taxon>Coscinodiscophyceae</taxon>
        <taxon>Thalassiosirophycidae</taxon>
        <taxon>Stephanodiscales</taxon>
        <taxon>Stephanodiscaceae</taxon>
        <taxon>Stephanodiscus</taxon>
    </lineage>
</organism>